<dbReference type="SUPFAM" id="SSF48179">
    <property type="entry name" value="6-phosphogluconate dehydrogenase C-terminal domain-like"/>
    <property type="match status" value="2"/>
</dbReference>
<evidence type="ECO:0000259" key="12">
    <source>
        <dbReference type="Pfam" id="PF02737"/>
    </source>
</evidence>
<evidence type="ECO:0000313" key="14">
    <source>
        <dbReference type="Proteomes" id="UP000327424"/>
    </source>
</evidence>
<dbReference type="InterPro" id="IPR001753">
    <property type="entry name" value="Enoyl-CoA_hydra/iso"/>
</dbReference>
<keyword evidence="14" id="KW-1185">Reference proteome</keyword>
<comment type="similarity">
    <text evidence="2">In the central section; belongs to the 3-hydroxyacyl-CoA dehydrogenase family.</text>
</comment>
<dbReference type="EMBL" id="CP044399">
    <property type="protein sequence ID" value="QFI37424.1"/>
    <property type="molecule type" value="Genomic_DNA"/>
</dbReference>
<dbReference type="PANTHER" id="PTHR43612">
    <property type="entry name" value="TRIFUNCTIONAL ENZYME SUBUNIT ALPHA"/>
    <property type="match status" value="1"/>
</dbReference>
<organism evidence="13 14">
    <name type="scientific">Moritella marina ATCC 15381</name>
    <dbReference type="NCBI Taxonomy" id="1202962"/>
    <lineage>
        <taxon>Bacteria</taxon>
        <taxon>Pseudomonadati</taxon>
        <taxon>Pseudomonadota</taxon>
        <taxon>Gammaproteobacteria</taxon>
        <taxon>Alteromonadales</taxon>
        <taxon>Moritellaceae</taxon>
        <taxon>Moritella</taxon>
    </lineage>
</organism>
<dbReference type="OrthoDB" id="5389341at2"/>
<comment type="catalytic activity">
    <reaction evidence="10">
        <text>a (3S)-3-hydroxyacyl-CoA + NAD(+) = a 3-oxoacyl-CoA + NADH + H(+)</text>
        <dbReference type="Rhea" id="RHEA:22432"/>
        <dbReference type="ChEBI" id="CHEBI:15378"/>
        <dbReference type="ChEBI" id="CHEBI:57318"/>
        <dbReference type="ChEBI" id="CHEBI:57540"/>
        <dbReference type="ChEBI" id="CHEBI:57945"/>
        <dbReference type="ChEBI" id="CHEBI:90726"/>
        <dbReference type="EC" id="1.1.1.35"/>
    </reaction>
</comment>
<feature type="domain" description="3-hydroxyacyl-CoA dehydrogenase NAD binding" evidence="12">
    <location>
        <begin position="334"/>
        <end position="527"/>
    </location>
</feature>
<dbReference type="Gene3D" id="1.10.1040.50">
    <property type="match status" value="1"/>
</dbReference>
<evidence type="ECO:0000256" key="3">
    <source>
        <dbReference type="ARBA" id="ARBA00022832"/>
    </source>
</evidence>
<evidence type="ECO:0000256" key="1">
    <source>
        <dbReference type="ARBA" id="ARBA00005005"/>
    </source>
</evidence>
<dbReference type="SUPFAM" id="SSF51735">
    <property type="entry name" value="NAD(P)-binding Rossmann-fold domains"/>
    <property type="match status" value="1"/>
</dbReference>
<dbReference type="Gene3D" id="3.40.50.720">
    <property type="entry name" value="NAD(P)-binding Rossmann-like Domain"/>
    <property type="match status" value="1"/>
</dbReference>
<dbReference type="GO" id="GO:0016509">
    <property type="term" value="F:long-chain (3S)-3-hydroxyacyl-CoA dehydrogenase (NAD+) activity"/>
    <property type="evidence" value="ECO:0007669"/>
    <property type="project" value="TreeGrafter"/>
</dbReference>
<feature type="domain" description="3-hydroxyacyl-CoA dehydrogenase C-terminal" evidence="11">
    <location>
        <begin position="529"/>
        <end position="628"/>
    </location>
</feature>
<dbReference type="InterPro" id="IPR008927">
    <property type="entry name" value="6-PGluconate_DH-like_C_sf"/>
</dbReference>
<gene>
    <name evidence="13" type="ORF">FR932_06055</name>
</gene>
<dbReference type="InterPro" id="IPR029045">
    <property type="entry name" value="ClpP/crotonase-like_dom_sf"/>
</dbReference>
<dbReference type="Proteomes" id="UP000327424">
    <property type="component" value="Chromosome"/>
</dbReference>
<dbReference type="CDD" id="cd06558">
    <property type="entry name" value="crotonase-like"/>
    <property type="match status" value="1"/>
</dbReference>
<dbReference type="Pfam" id="PF00725">
    <property type="entry name" value="3HCDH"/>
    <property type="match status" value="1"/>
</dbReference>
<dbReference type="RefSeq" id="WP_019439739.1">
    <property type="nucleotide sequence ID" value="NZ_ALOE01000004.1"/>
</dbReference>
<keyword evidence="8" id="KW-0456">Lyase</keyword>
<evidence type="ECO:0000313" key="13">
    <source>
        <dbReference type="EMBL" id="QFI37424.1"/>
    </source>
</evidence>
<dbReference type="Pfam" id="PF00378">
    <property type="entry name" value="ECH_1"/>
    <property type="match status" value="1"/>
</dbReference>
<evidence type="ECO:0000256" key="7">
    <source>
        <dbReference type="ARBA" id="ARBA00023098"/>
    </source>
</evidence>
<dbReference type="Pfam" id="PF02737">
    <property type="entry name" value="3HCDH_N"/>
    <property type="match status" value="1"/>
</dbReference>
<dbReference type="InterPro" id="IPR006176">
    <property type="entry name" value="3-OHacyl-CoA_DH_NAD-bd"/>
</dbReference>
<evidence type="ECO:0000259" key="11">
    <source>
        <dbReference type="Pfam" id="PF00725"/>
    </source>
</evidence>
<reference evidence="13 14" key="1">
    <citation type="submission" date="2019-09" db="EMBL/GenBank/DDBJ databases">
        <title>Hybrid Assembly of the complete Genome of the Deep-Sea Bacterium Moritella marina from long Nanopore and Illumina reads.</title>
        <authorList>
            <person name="Magin S."/>
            <person name="Georgoulis A."/>
            <person name="Papadimitriou K."/>
            <person name="Iliakis G."/>
            <person name="Vorgias C.E."/>
        </authorList>
    </citation>
    <scope>NUCLEOTIDE SEQUENCE [LARGE SCALE GENOMIC DNA]</scope>
    <source>
        <strain evidence="13 14">MP-1</strain>
    </source>
</reference>
<sequence>MSLISTVSLISSTTSIRIEQDDAGIVHLIFDKADSKVNLLDRCFIDDYVKTVNQLKKMTFTGVVLRSAKTSFFAGGDITELSDSAIQDIEASFQLLSSLKESMRWLETCGKPLVACINGAALGSGWELALACHYRIALVTNTALDIPTVTLGLPEVTLGLIPGVGGVVRMTRLLGFETSIPYLLKGKQFDSEEGVKLGLIDQIATSNVQMMAQATNWILSQLQPVRQTFDIENYQFPGGHVNNPNIASLLVQAPAMLKQKTQGNLPAPEAILAVMIESAEVDVDTALRLETRYFLNVISDQVAKNMINTFWHQYNQVKAGASRPLDYSVRKFSKVGVLGAGMMGAGIAYALASHGITVILKDISIEKAVFAKSYTASILANCKLADEEKGAILRRIIPSKAHTDLIGCDMVIEAVFEDRKVKSQAISDTLAAIDAADTRDDVSGSCDKGCDRHGLIMASNTSTLPITSLATASTKPENFIGLHFFSPVDKMPLVEIIKGDKTSLATLAAAYDLVLQIGKVPIVVNDCRGFFTSRLFFTYVSEGMRMLSEGVPAEVIENAAIQAGLPLGPLAIIDEVSLSLVDNVRNQTRLDLKAEGKERIDNPADAVLDKLLALKRRGKLAGAGFYDYSRQGHKQLWPGLTTVFPTQDNWDIETVKDRLLFVQSLEALRAYEEGVVTSTRDANIGSIFGLGFPAWTGGVLQFVDHYGAVAFKRRSEQLTEQFGPQFTPAAILSHWYSHSSK</sequence>
<protein>
    <submittedName>
        <fullName evidence="13">3-hydroxyacyl-CoA dehydrogenase</fullName>
    </submittedName>
</protein>
<dbReference type="InterPro" id="IPR006108">
    <property type="entry name" value="3HC_DH_C"/>
</dbReference>
<keyword evidence="3" id="KW-0276">Fatty acid metabolism</keyword>
<keyword evidence="5" id="KW-0560">Oxidoreductase</keyword>
<evidence type="ECO:0000256" key="4">
    <source>
        <dbReference type="ARBA" id="ARBA00022963"/>
    </source>
</evidence>
<dbReference type="AlphaFoldDB" id="A0A5J6WIJ4"/>
<evidence type="ECO:0000256" key="2">
    <source>
        <dbReference type="ARBA" id="ARBA00007005"/>
    </source>
</evidence>
<name>A0A5J6WIJ4_MORMI</name>
<proteinExistence type="inferred from homology"/>
<keyword evidence="6" id="KW-0520">NAD</keyword>
<keyword evidence="9" id="KW-0511">Multifunctional enzyme</keyword>
<dbReference type="KEGG" id="mmaa:FR932_06055"/>
<dbReference type="GO" id="GO:0070403">
    <property type="term" value="F:NAD+ binding"/>
    <property type="evidence" value="ECO:0007669"/>
    <property type="project" value="InterPro"/>
</dbReference>
<evidence type="ECO:0000256" key="10">
    <source>
        <dbReference type="ARBA" id="ARBA00049556"/>
    </source>
</evidence>
<evidence type="ECO:0000256" key="5">
    <source>
        <dbReference type="ARBA" id="ARBA00023002"/>
    </source>
</evidence>
<dbReference type="GO" id="GO:0004300">
    <property type="term" value="F:enoyl-CoA hydratase activity"/>
    <property type="evidence" value="ECO:0007669"/>
    <property type="project" value="TreeGrafter"/>
</dbReference>
<accession>A0A5J6WIJ4</accession>
<dbReference type="FunFam" id="3.40.50.720:FF:000009">
    <property type="entry name" value="Fatty oxidation complex, alpha subunit"/>
    <property type="match status" value="1"/>
</dbReference>
<dbReference type="PANTHER" id="PTHR43612:SF3">
    <property type="entry name" value="TRIFUNCTIONAL ENZYME SUBUNIT ALPHA, MITOCHONDRIAL"/>
    <property type="match status" value="1"/>
</dbReference>
<dbReference type="UniPathway" id="UPA00659"/>
<keyword evidence="7" id="KW-0443">Lipid metabolism</keyword>
<evidence type="ECO:0000256" key="6">
    <source>
        <dbReference type="ARBA" id="ARBA00023027"/>
    </source>
</evidence>
<dbReference type="GO" id="GO:0006635">
    <property type="term" value="P:fatty acid beta-oxidation"/>
    <property type="evidence" value="ECO:0007669"/>
    <property type="project" value="UniProtKB-UniPathway"/>
</dbReference>
<keyword evidence="4" id="KW-0442">Lipid degradation</keyword>
<evidence type="ECO:0000256" key="9">
    <source>
        <dbReference type="ARBA" id="ARBA00023268"/>
    </source>
</evidence>
<comment type="pathway">
    <text evidence="1">Lipid metabolism; fatty acid beta-oxidation.</text>
</comment>
<evidence type="ECO:0000256" key="8">
    <source>
        <dbReference type="ARBA" id="ARBA00023239"/>
    </source>
</evidence>
<dbReference type="InterPro" id="IPR050136">
    <property type="entry name" value="FA_oxidation_alpha_subunit"/>
</dbReference>
<dbReference type="SUPFAM" id="SSF52096">
    <property type="entry name" value="ClpP/crotonase"/>
    <property type="match status" value="1"/>
</dbReference>
<dbReference type="Gene3D" id="3.90.226.10">
    <property type="entry name" value="2-enoyl-CoA Hydratase, Chain A, domain 1"/>
    <property type="match status" value="1"/>
</dbReference>
<dbReference type="InterPro" id="IPR036291">
    <property type="entry name" value="NAD(P)-bd_dom_sf"/>
</dbReference>